<keyword evidence="4 6" id="KW-0472">Membrane</keyword>
<feature type="transmembrane region" description="Helical" evidence="6">
    <location>
        <begin position="37"/>
        <end position="56"/>
    </location>
</feature>
<dbReference type="OrthoDB" id="10027823at2759"/>
<evidence type="ECO:0000313" key="9">
    <source>
        <dbReference type="Proteomes" id="UP000887229"/>
    </source>
</evidence>
<keyword evidence="9" id="KW-1185">Reference proteome</keyword>
<evidence type="ECO:0000256" key="2">
    <source>
        <dbReference type="ARBA" id="ARBA00022692"/>
    </source>
</evidence>
<sequence length="496" mass="53845">MIVPKSLAWIYQESGIASVYTTGRDAWLLILSRTIRMFAFGAVSLTIALFFSELGFSDFRIGLFLTLTLLGDVVLGTLIALMADNIGRRRVLLVGGILMAVSGLVFTYFENFWVLLIAAVVGVVSASGSDFGPFRAIEESMLSHITTPQTRPYVLSWYITGSTLGSAAGTQAAGQFVEAFKSKGMVQIYHATFGIYVITGFMNMVFAFLMSSKCEAEKKDLVSEDVDELVQGLLGDSDSDDERVGPDTAANTSRIPVAQQSSSSSKWTSKFAQISAPTRNTMYKLWFLLCIDTLADGMCNQTLTNYYLDRKFTIAKTTLGNIVSAGMIFGTVGTLFAGPLAHHLGLLNTMVFTHLPSSIAVALFPVPSSLAITIILLIVRMGLNPMDQAPRSAFIAAAVKPEERTAVMGITSTLRTLAMAVGPSLTGMLAGSNKFWIAFVVGGSLRIVYDLGLYAIFVNIELHTHEATKDVATRASLDDEEEAVEMRPQPRRDECR</sequence>
<dbReference type="AlphaFoldDB" id="A0A9P7ZWL6"/>
<dbReference type="PROSITE" id="PS00216">
    <property type="entry name" value="SUGAR_TRANSPORT_1"/>
    <property type="match status" value="1"/>
</dbReference>
<evidence type="ECO:0000256" key="5">
    <source>
        <dbReference type="SAM" id="MobiDB-lite"/>
    </source>
</evidence>
<dbReference type="Pfam" id="PF07690">
    <property type="entry name" value="MFS_1"/>
    <property type="match status" value="2"/>
</dbReference>
<feature type="transmembrane region" description="Helical" evidence="6">
    <location>
        <begin position="90"/>
        <end position="109"/>
    </location>
</feature>
<dbReference type="InterPro" id="IPR036259">
    <property type="entry name" value="MFS_trans_sf"/>
</dbReference>
<evidence type="ECO:0000313" key="8">
    <source>
        <dbReference type="EMBL" id="KAG9258917.1"/>
    </source>
</evidence>
<dbReference type="Proteomes" id="UP000887229">
    <property type="component" value="Unassembled WGS sequence"/>
</dbReference>
<feature type="domain" description="Major facilitator superfamily (MFS) profile" evidence="7">
    <location>
        <begin position="25"/>
        <end position="461"/>
    </location>
</feature>
<dbReference type="GO" id="GO:0022857">
    <property type="term" value="F:transmembrane transporter activity"/>
    <property type="evidence" value="ECO:0007669"/>
    <property type="project" value="InterPro"/>
</dbReference>
<dbReference type="RefSeq" id="XP_046122841.1">
    <property type="nucleotide sequence ID" value="XM_046267241.1"/>
</dbReference>
<proteinExistence type="predicted"/>
<dbReference type="PROSITE" id="PS50850">
    <property type="entry name" value="MFS"/>
    <property type="match status" value="1"/>
</dbReference>
<feature type="transmembrane region" description="Helical" evidence="6">
    <location>
        <begin position="358"/>
        <end position="379"/>
    </location>
</feature>
<dbReference type="PANTHER" id="PTHR23520">
    <property type="entry name" value="TRANSPORTER, PUTATIVE (AFU_ORTHOLOGUE AFUA_3G04000)-RELATED"/>
    <property type="match status" value="1"/>
</dbReference>
<evidence type="ECO:0000256" key="4">
    <source>
        <dbReference type="ARBA" id="ARBA00023136"/>
    </source>
</evidence>
<feature type="region of interest" description="Disordered" evidence="5">
    <location>
        <begin position="475"/>
        <end position="496"/>
    </location>
</feature>
<dbReference type="SUPFAM" id="SSF103473">
    <property type="entry name" value="MFS general substrate transporter"/>
    <property type="match status" value="1"/>
</dbReference>
<evidence type="ECO:0000256" key="3">
    <source>
        <dbReference type="ARBA" id="ARBA00022989"/>
    </source>
</evidence>
<keyword evidence="2 6" id="KW-0812">Transmembrane</keyword>
<feature type="transmembrane region" description="Helical" evidence="6">
    <location>
        <begin position="115"/>
        <end position="134"/>
    </location>
</feature>
<protein>
    <submittedName>
        <fullName evidence="8">Major facilitator superfamily domain-containing protein</fullName>
    </submittedName>
</protein>
<dbReference type="GeneID" id="70298144"/>
<organism evidence="8 9">
    <name type="scientific">Emericellopsis atlantica</name>
    <dbReference type="NCBI Taxonomy" id="2614577"/>
    <lineage>
        <taxon>Eukaryota</taxon>
        <taxon>Fungi</taxon>
        <taxon>Dikarya</taxon>
        <taxon>Ascomycota</taxon>
        <taxon>Pezizomycotina</taxon>
        <taxon>Sordariomycetes</taxon>
        <taxon>Hypocreomycetidae</taxon>
        <taxon>Hypocreales</taxon>
        <taxon>Bionectriaceae</taxon>
        <taxon>Emericellopsis</taxon>
    </lineage>
</organism>
<comment type="subcellular location">
    <subcellularLocation>
        <location evidence="1">Membrane</location>
        <topology evidence="1">Multi-pass membrane protein</topology>
    </subcellularLocation>
</comment>
<name>A0A9P7ZWL6_9HYPO</name>
<evidence type="ECO:0000259" key="7">
    <source>
        <dbReference type="PROSITE" id="PS50850"/>
    </source>
</evidence>
<feature type="transmembrane region" description="Helical" evidence="6">
    <location>
        <begin position="188"/>
        <end position="209"/>
    </location>
</feature>
<dbReference type="Gene3D" id="1.20.1250.20">
    <property type="entry name" value="MFS general substrate transporter like domains"/>
    <property type="match status" value="1"/>
</dbReference>
<dbReference type="EMBL" id="MU251242">
    <property type="protein sequence ID" value="KAG9258917.1"/>
    <property type="molecule type" value="Genomic_DNA"/>
</dbReference>
<comment type="caution">
    <text evidence="8">The sequence shown here is derived from an EMBL/GenBank/DDBJ whole genome shotgun (WGS) entry which is preliminary data.</text>
</comment>
<keyword evidence="3 6" id="KW-1133">Transmembrane helix</keyword>
<dbReference type="InterPro" id="IPR011701">
    <property type="entry name" value="MFS"/>
</dbReference>
<evidence type="ECO:0000256" key="6">
    <source>
        <dbReference type="SAM" id="Phobius"/>
    </source>
</evidence>
<gene>
    <name evidence="8" type="ORF">F5Z01DRAFT_9420</name>
</gene>
<evidence type="ECO:0000256" key="1">
    <source>
        <dbReference type="ARBA" id="ARBA00004141"/>
    </source>
</evidence>
<dbReference type="InterPro" id="IPR020846">
    <property type="entry name" value="MFS_dom"/>
</dbReference>
<dbReference type="PANTHER" id="PTHR23520:SF5">
    <property type="entry name" value="TRANSPORTER, PUTATIVE (AFU_ORTHOLOGUE AFUA_3G04000)-RELATED"/>
    <property type="match status" value="1"/>
</dbReference>
<feature type="transmembrane region" description="Helical" evidence="6">
    <location>
        <begin position="155"/>
        <end position="176"/>
    </location>
</feature>
<reference evidence="8" key="1">
    <citation type="journal article" date="2021" name="IMA Fungus">
        <title>Genomic characterization of three marine fungi, including Emericellopsis atlantica sp. nov. with signatures of a generalist lifestyle and marine biomass degradation.</title>
        <authorList>
            <person name="Hagestad O.C."/>
            <person name="Hou L."/>
            <person name="Andersen J.H."/>
            <person name="Hansen E.H."/>
            <person name="Altermark B."/>
            <person name="Li C."/>
            <person name="Kuhnert E."/>
            <person name="Cox R.J."/>
            <person name="Crous P.W."/>
            <person name="Spatafora J.W."/>
            <person name="Lail K."/>
            <person name="Amirebrahimi M."/>
            <person name="Lipzen A."/>
            <person name="Pangilinan J."/>
            <person name="Andreopoulos W."/>
            <person name="Hayes R.D."/>
            <person name="Ng V."/>
            <person name="Grigoriev I.V."/>
            <person name="Jackson S.A."/>
            <person name="Sutton T.D.S."/>
            <person name="Dobson A.D.W."/>
            <person name="Rama T."/>
        </authorList>
    </citation>
    <scope>NUCLEOTIDE SEQUENCE</scope>
    <source>
        <strain evidence="8">TS7</strain>
    </source>
</reference>
<feature type="region of interest" description="Disordered" evidence="5">
    <location>
        <begin position="233"/>
        <end position="261"/>
    </location>
</feature>
<feature type="transmembrane region" description="Helical" evidence="6">
    <location>
        <begin position="62"/>
        <end position="83"/>
    </location>
</feature>
<accession>A0A9P7ZWL6</accession>
<feature type="transmembrane region" description="Helical" evidence="6">
    <location>
        <begin position="319"/>
        <end position="338"/>
    </location>
</feature>
<dbReference type="GO" id="GO:0000329">
    <property type="term" value="C:fungal-type vacuole membrane"/>
    <property type="evidence" value="ECO:0007669"/>
    <property type="project" value="TreeGrafter"/>
</dbReference>
<feature type="compositionally biased region" description="Basic and acidic residues" evidence="5">
    <location>
        <begin position="484"/>
        <end position="496"/>
    </location>
</feature>
<dbReference type="InterPro" id="IPR005829">
    <property type="entry name" value="Sugar_transporter_CS"/>
</dbReference>